<evidence type="ECO:0000313" key="4">
    <source>
        <dbReference type="Proteomes" id="UP001595818"/>
    </source>
</evidence>
<evidence type="ECO:0000259" key="2">
    <source>
        <dbReference type="Pfam" id="PF13739"/>
    </source>
</evidence>
<organism evidence="3 4">
    <name type="scientific">Negadavirga shengliensis</name>
    <dbReference type="NCBI Taxonomy" id="1389218"/>
    <lineage>
        <taxon>Bacteria</taxon>
        <taxon>Pseudomonadati</taxon>
        <taxon>Bacteroidota</taxon>
        <taxon>Cytophagia</taxon>
        <taxon>Cytophagales</taxon>
        <taxon>Cyclobacteriaceae</taxon>
        <taxon>Negadavirga</taxon>
    </lineage>
</organism>
<dbReference type="Pfam" id="PF11738">
    <property type="entry name" value="DUF3298"/>
    <property type="match status" value="1"/>
</dbReference>
<name>A0ABV9SYP0_9BACT</name>
<evidence type="ECO:0000313" key="3">
    <source>
        <dbReference type="EMBL" id="MFC4871545.1"/>
    </source>
</evidence>
<sequence>MDAVLRGLCWLFFIWTGCAGNGPRQQVAETHIDGRTHVYQRCILDNCAEVKLTYPIVEREPSDPIVKALEEQMVLALGYGGERNTTVDEAVEDFLDSYEDFRDSFPASATDWEIEVVAEKVFESDKVLTVKLSSYAYTGGAHPNSFVNYFNFDLVEGGKLLSAPELLLDREKMLALTEQKFREFHGISKDADLRDDERFFIEEAGFFLPQAIGYENDEWMMVYNPYEIGPYVMGYTELRFPLDEVKGVVKPPF</sequence>
<keyword evidence="4" id="KW-1185">Reference proteome</keyword>
<evidence type="ECO:0000259" key="1">
    <source>
        <dbReference type="Pfam" id="PF11738"/>
    </source>
</evidence>
<dbReference type="Pfam" id="PF13739">
    <property type="entry name" value="PdaC"/>
    <property type="match status" value="1"/>
</dbReference>
<dbReference type="Gene3D" id="3.30.565.40">
    <property type="entry name" value="Fervidobacterium nodosum Rt17-B1 like"/>
    <property type="match status" value="1"/>
</dbReference>
<feature type="domain" description="DUF3298" evidence="1">
    <location>
        <begin position="192"/>
        <end position="242"/>
    </location>
</feature>
<dbReference type="PROSITE" id="PS51257">
    <property type="entry name" value="PROKAR_LIPOPROTEIN"/>
    <property type="match status" value="1"/>
</dbReference>
<feature type="domain" description="Deacetylase PdaC" evidence="2">
    <location>
        <begin position="46"/>
        <end position="145"/>
    </location>
</feature>
<accession>A0ABV9SYP0</accession>
<reference evidence="4" key="1">
    <citation type="journal article" date="2019" name="Int. J. Syst. Evol. Microbiol.">
        <title>The Global Catalogue of Microorganisms (GCM) 10K type strain sequencing project: providing services to taxonomists for standard genome sequencing and annotation.</title>
        <authorList>
            <consortium name="The Broad Institute Genomics Platform"/>
            <consortium name="The Broad Institute Genome Sequencing Center for Infectious Disease"/>
            <person name="Wu L."/>
            <person name="Ma J."/>
        </authorList>
    </citation>
    <scope>NUCLEOTIDE SEQUENCE [LARGE SCALE GENOMIC DNA]</scope>
    <source>
        <strain evidence="4">CGMCC 4.7466</strain>
    </source>
</reference>
<dbReference type="EMBL" id="JBHSJJ010000003">
    <property type="protein sequence ID" value="MFC4871545.1"/>
    <property type="molecule type" value="Genomic_DNA"/>
</dbReference>
<dbReference type="Gene3D" id="3.90.640.20">
    <property type="entry name" value="Heat-shock cognate protein, ATPase"/>
    <property type="match status" value="1"/>
</dbReference>
<gene>
    <name evidence="3" type="ORF">ACFPFU_07590</name>
</gene>
<dbReference type="RefSeq" id="WP_377063107.1">
    <property type="nucleotide sequence ID" value="NZ_JBHSJJ010000003.1"/>
</dbReference>
<dbReference type="InterPro" id="IPR037126">
    <property type="entry name" value="PdaC/RsiV-like_sf"/>
</dbReference>
<dbReference type="Proteomes" id="UP001595818">
    <property type="component" value="Unassembled WGS sequence"/>
</dbReference>
<dbReference type="InterPro" id="IPR021729">
    <property type="entry name" value="DUF3298"/>
</dbReference>
<comment type="caution">
    <text evidence="3">The sequence shown here is derived from an EMBL/GenBank/DDBJ whole genome shotgun (WGS) entry which is preliminary data.</text>
</comment>
<proteinExistence type="predicted"/>
<dbReference type="InterPro" id="IPR025303">
    <property type="entry name" value="PdaC"/>
</dbReference>
<protein>
    <submittedName>
        <fullName evidence="3">DUF3298 and DUF4163 domain-containing protein</fullName>
    </submittedName>
</protein>